<dbReference type="GO" id="GO:0046872">
    <property type="term" value="F:metal ion binding"/>
    <property type="evidence" value="ECO:0007669"/>
    <property type="project" value="UniProtKB-KW"/>
</dbReference>
<proteinExistence type="inferred from homology"/>
<keyword evidence="6" id="KW-0378">Hydrolase</keyword>
<dbReference type="InterPro" id="IPR027806">
    <property type="entry name" value="HARBI1_dom"/>
</dbReference>
<comment type="caution">
    <text evidence="9">The sequence shown here is derived from an EMBL/GenBank/DDBJ whole genome shotgun (WGS) entry which is preliminary data.</text>
</comment>
<dbReference type="EMBL" id="JBHFQA010000007">
    <property type="protein sequence ID" value="KAL2095928.1"/>
    <property type="molecule type" value="Genomic_DNA"/>
</dbReference>
<comment type="similarity">
    <text evidence="3">Belongs to the HARBI1 family.</text>
</comment>
<keyword evidence="7" id="KW-0539">Nucleus</keyword>
<dbReference type="Pfam" id="PF13359">
    <property type="entry name" value="DDE_Tnp_4"/>
    <property type="match status" value="1"/>
</dbReference>
<evidence type="ECO:0000313" key="10">
    <source>
        <dbReference type="Proteomes" id="UP001591681"/>
    </source>
</evidence>
<keyword evidence="10" id="KW-1185">Reference proteome</keyword>
<organism evidence="9 10">
    <name type="scientific">Coilia grayii</name>
    <name type="common">Gray's grenadier anchovy</name>
    <dbReference type="NCBI Taxonomy" id="363190"/>
    <lineage>
        <taxon>Eukaryota</taxon>
        <taxon>Metazoa</taxon>
        <taxon>Chordata</taxon>
        <taxon>Craniata</taxon>
        <taxon>Vertebrata</taxon>
        <taxon>Euteleostomi</taxon>
        <taxon>Actinopterygii</taxon>
        <taxon>Neopterygii</taxon>
        <taxon>Teleostei</taxon>
        <taxon>Clupei</taxon>
        <taxon>Clupeiformes</taxon>
        <taxon>Clupeoidei</taxon>
        <taxon>Engraulidae</taxon>
        <taxon>Coilinae</taxon>
        <taxon>Coilia</taxon>
    </lineage>
</organism>
<dbReference type="AlphaFoldDB" id="A0ABD1KAM5"/>
<keyword evidence="4" id="KW-0540">Nuclease</keyword>
<accession>A0ABD1KAM5</accession>
<sequence length="444" mass="50532">MTTERQRIMLELELINVEQQLVLLKSLQRKCQQREPEPRRCFRKKKKEKVRIRQRRWCVQPRNLARPEEGEYCVVSKALNDIDDEMLFGYFHMSADKFVELVGRLQPFIKHQCTHMMPIDVRQRVAIALRFLASGESQKHVAASYKLASSTVSSIVSEVCKALWKALQTEFIPCPSVAQWEAIKADFWQQWSFPNCVGSIDGKLVNLRSPRGKGSSQVKNAPPIAFVATCDARYRFTMVEVETYAQESDGDIFKNSTLGSKLLEEKLDLPPPTSLPESAISVPHVFVADAAFPLHNNLMRPFQGINLSTEKQTYNLHHSRVRRVMENTLGILVARWRVLSRPLEFFPDKAIHVLKACIVLHNFLTSADDVDAPGPKYISANFADTDTLGSIQPGEWRTVVTGDTNLLDPVGPQYLSRSHSKCDGIGVRNHLMTFFHSFHEVFPL</sequence>
<reference evidence="9 10" key="1">
    <citation type="submission" date="2024-09" db="EMBL/GenBank/DDBJ databases">
        <title>A chromosome-level genome assembly of Gray's grenadier anchovy, Coilia grayii.</title>
        <authorList>
            <person name="Fu Z."/>
        </authorList>
    </citation>
    <scope>NUCLEOTIDE SEQUENCE [LARGE SCALE GENOMIC DNA]</scope>
    <source>
        <strain evidence="9">G4</strain>
        <tissue evidence="9">Muscle</tissue>
    </source>
</reference>
<evidence type="ECO:0000256" key="7">
    <source>
        <dbReference type="ARBA" id="ARBA00023242"/>
    </source>
</evidence>
<keyword evidence="5" id="KW-0479">Metal-binding</keyword>
<comment type="cofactor">
    <cofactor evidence="1">
        <name>a divalent metal cation</name>
        <dbReference type="ChEBI" id="CHEBI:60240"/>
    </cofactor>
</comment>
<dbReference type="InterPro" id="IPR045249">
    <property type="entry name" value="HARBI1-like"/>
</dbReference>
<dbReference type="PANTHER" id="PTHR22930">
    <property type="match status" value="1"/>
</dbReference>
<evidence type="ECO:0000256" key="4">
    <source>
        <dbReference type="ARBA" id="ARBA00022722"/>
    </source>
</evidence>
<evidence type="ECO:0000256" key="1">
    <source>
        <dbReference type="ARBA" id="ARBA00001968"/>
    </source>
</evidence>
<protein>
    <recommendedName>
        <fullName evidence="8">DDE Tnp4 domain-containing protein</fullName>
    </recommendedName>
</protein>
<comment type="subcellular location">
    <subcellularLocation>
        <location evidence="2">Nucleus</location>
    </subcellularLocation>
</comment>
<feature type="domain" description="DDE Tnp4" evidence="8">
    <location>
        <begin position="201"/>
        <end position="362"/>
    </location>
</feature>
<evidence type="ECO:0000256" key="2">
    <source>
        <dbReference type="ARBA" id="ARBA00004123"/>
    </source>
</evidence>
<evidence type="ECO:0000256" key="3">
    <source>
        <dbReference type="ARBA" id="ARBA00006958"/>
    </source>
</evidence>
<evidence type="ECO:0000256" key="6">
    <source>
        <dbReference type="ARBA" id="ARBA00022801"/>
    </source>
</evidence>
<evidence type="ECO:0000259" key="8">
    <source>
        <dbReference type="Pfam" id="PF13359"/>
    </source>
</evidence>
<name>A0ABD1KAM5_9TELE</name>
<dbReference type="GO" id="GO:0016787">
    <property type="term" value="F:hydrolase activity"/>
    <property type="evidence" value="ECO:0007669"/>
    <property type="project" value="UniProtKB-KW"/>
</dbReference>
<dbReference type="GO" id="GO:0005634">
    <property type="term" value="C:nucleus"/>
    <property type="evidence" value="ECO:0007669"/>
    <property type="project" value="UniProtKB-SubCell"/>
</dbReference>
<gene>
    <name evidence="9" type="ORF">ACEWY4_008076</name>
</gene>
<evidence type="ECO:0000256" key="5">
    <source>
        <dbReference type="ARBA" id="ARBA00022723"/>
    </source>
</evidence>
<dbReference type="Proteomes" id="UP001591681">
    <property type="component" value="Unassembled WGS sequence"/>
</dbReference>
<evidence type="ECO:0000313" key="9">
    <source>
        <dbReference type="EMBL" id="KAL2095928.1"/>
    </source>
</evidence>
<dbReference type="PANTHER" id="PTHR22930:SF269">
    <property type="entry name" value="NUCLEASE HARBI1-LIKE PROTEIN"/>
    <property type="match status" value="1"/>
</dbReference>
<dbReference type="GO" id="GO:0004518">
    <property type="term" value="F:nuclease activity"/>
    <property type="evidence" value="ECO:0007669"/>
    <property type="project" value="UniProtKB-KW"/>
</dbReference>